<keyword evidence="2" id="KW-1185">Reference proteome</keyword>
<protein>
    <submittedName>
        <fullName evidence="1">Uncharacterized protein</fullName>
    </submittedName>
</protein>
<gene>
    <name evidence="1" type="ORF">FA95DRAFT_1678261</name>
</gene>
<reference evidence="1" key="2">
    <citation type="journal article" date="2022" name="New Phytol.">
        <title>Evolutionary transition to the ectomycorrhizal habit in the genomes of a hyperdiverse lineage of mushroom-forming fungi.</title>
        <authorList>
            <person name="Looney B."/>
            <person name="Miyauchi S."/>
            <person name="Morin E."/>
            <person name="Drula E."/>
            <person name="Courty P.E."/>
            <person name="Kohler A."/>
            <person name="Kuo A."/>
            <person name="LaButti K."/>
            <person name="Pangilinan J."/>
            <person name="Lipzen A."/>
            <person name="Riley R."/>
            <person name="Andreopoulos W."/>
            <person name="He G."/>
            <person name="Johnson J."/>
            <person name="Nolan M."/>
            <person name="Tritt A."/>
            <person name="Barry K.W."/>
            <person name="Grigoriev I.V."/>
            <person name="Nagy L.G."/>
            <person name="Hibbett D."/>
            <person name="Henrissat B."/>
            <person name="Matheny P.B."/>
            <person name="Labbe J."/>
            <person name="Martin F.M."/>
        </authorList>
    </citation>
    <scope>NUCLEOTIDE SEQUENCE</scope>
    <source>
        <strain evidence="1">FP105234-sp</strain>
    </source>
</reference>
<dbReference type="Proteomes" id="UP000814033">
    <property type="component" value="Unassembled WGS sequence"/>
</dbReference>
<comment type="caution">
    <text evidence="1">The sequence shown here is derived from an EMBL/GenBank/DDBJ whole genome shotgun (WGS) entry which is preliminary data.</text>
</comment>
<proteinExistence type="predicted"/>
<organism evidence="1 2">
    <name type="scientific">Auriscalpium vulgare</name>
    <dbReference type="NCBI Taxonomy" id="40419"/>
    <lineage>
        <taxon>Eukaryota</taxon>
        <taxon>Fungi</taxon>
        <taxon>Dikarya</taxon>
        <taxon>Basidiomycota</taxon>
        <taxon>Agaricomycotina</taxon>
        <taxon>Agaricomycetes</taxon>
        <taxon>Russulales</taxon>
        <taxon>Auriscalpiaceae</taxon>
        <taxon>Auriscalpium</taxon>
    </lineage>
</organism>
<evidence type="ECO:0000313" key="2">
    <source>
        <dbReference type="Proteomes" id="UP000814033"/>
    </source>
</evidence>
<sequence>MSRGGRTHPLFTPAQVALTPAQVALILEHIHHTQDLDIVIANTSADVLFEGLVISAPMLKNVHLVRESDGLSIPLPDELLGGNTPTLRTLRVNGFNYFPWTSGILSASFVDLSIDMSSWTDRPIDGSTLAYCETMLDAFERMPALERLELEQSFLNQHKHTMDGGRMVPLPHLRPSILMIVRYDDDYTDETGFAPIVSIVTSSLAGGSELSGTPPIKSLYIENKGGDISNLCVEACRLDDACARLSAPKIKRGTGRTITYLSDCEWPAIHVDFGLGYVDEGDDSPNVRHIAVSAEDIWARVPWASLERFTVALWAKDGVALNLSWEGLRKAAHLETLQLHGPSAVSFCEFLKKADKRKRRQLLPALKKIKLYPVEKNAPQPLLELRKL</sequence>
<reference evidence="1" key="1">
    <citation type="submission" date="2021-02" db="EMBL/GenBank/DDBJ databases">
        <authorList>
            <consortium name="DOE Joint Genome Institute"/>
            <person name="Ahrendt S."/>
            <person name="Looney B.P."/>
            <person name="Miyauchi S."/>
            <person name="Morin E."/>
            <person name="Drula E."/>
            <person name="Courty P.E."/>
            <person name="Chicoki N."/>
            <person name="Fauchery L."/>
            <person name="Kohler A."/>
            <person name="Kuo A."/>
            <person name="Labutti K."/>
            <person name="Pangilinan J."/>
            <person name="Lipzen A."/>
            <person name="Riley R."/>
            <person name="Andreopoulos W."/>
            <person name="He G."/>
            <person name="Johnson J."/>
            <person name="Barry K.W."/>
            <person name="Grigoriev I.V."/>
            <person name="Nagy L."/>
            <person name="Hibbett D."/>
            <person name="Henrissat B."/>
            <person name="Matheny P.B."/>
            <person name="Labbe J."/>
            <person name="Martin F."/>
        </authorList>
    </citation>
    <scope>NUCLEOTIDE SEQUENCE</scope>
    <source>
        <strain evidence="1">FP105234-sp</strain>
    </source>
</reference>
<name>A0ACB8RXD8_9AGAM</name>
<dbReference type="EMBL" id="MU275885">
    <property type="protein sequence ID" value="KAI0048558.1"/>
    <property type="molecule type" value="Genomic_DNA"/>
</dbReference>
<evidence type="ECO:0000313" key="1">
    <source>
        <dbReference type="EMBL" id="KAI0048558.1"/>
    </source>
</evidence>
<accession>A0ACB8RXD8</accession>